<evidence type="ECO:0000256" key="5">
    <source>
        <dbReference type="ARBA" id="ARBA00023004"/>
    </source>
</evidence>
<gene>
    <name evidence="9" type="ORF">ACFPN5_15330</name>
</gene>
<evidence type="ECO:0000256" key="7">
    <source>
        <dbReference type="SAM" id="SignalP"/>
    </source>
</evidence>
<comment type="caution">
    <text evidence="9">The sequence shown here is derived from an EMBL/GenBank/DDBJ whole genome shotgun (WGS) entry which is preliminary data.</text>
</comment>
<feature type="chain" id="PRO_5045298921" evidence="7">
    <location>
        <begin position="24"/>
        <end position="117"/>
    </location>
</feature>
<keyword evidence="7" id="KW-0732">Signal</keyword>
<feature type="domain" description="Cytochrome c" evidence="8">
    <location>
        <begin position="24"/>
        <end position="110"/>
    </location>
</feature>
<keyword evidence="2 6" id="KW-0349">Heme</keyword>
<keyword evidence="4" id="KW-0249">Electron transport</keyword>
<evidence type="ECO:0000256" key="6">
    <source>
        <dbReference type="PROSITE-ProRule" id="PRU00433"/>
    </source>
</evidence>
<keyword evidence="5 6" id="KW-0408">Iron</keyword>
<dbReference type="Proteomes" id="UP001596050">
    <property type="component" value="Unassembled WGS sequence"/>
</dbReference>
<evidence type="ECO:0000256" key="1">
    <source>
        <dbReference type="ARBA" id="ARBA00022448"/>
    </source>
</evidence>
<evidence type="ECO:0000313" key="10">
    <source>
        <dbReference type="Proteomes" id="UP001596050"/>
    </source>
</evidence>
<keyword evidence="3 6" id="KW-0479">Metal-binding</keyword>
<sequence length="117" mass="12485">MKKLIIALAFGAVSVTAASSSFAADVKRGEELTKKYNCASCHGADYNKPIDPSYPKLAGQHADYIAHALRAYKRGGDQANGRSNPIMAGFAKPLSNQDMIDIGAYLASLPSQLVVRK</sequence>
<evidence type="ECO:0000256" key="2">
    <source>
        <dbReference type="ARBA" id="ARBA00022617"/>
    </source>
</evidence>
<accession>A0ABW0L844</accession>
<dbReference type="InterPro" id="IPR036909">
    <property type="entry name" value="Cyt_c-like_dom_sf"/>
</dbReference>
<dbReference type="InterPro" id="IPR009056">
    <property type="entry name" value="Cyt_c-like_dom"/>
</dbReference>
<evidence type="ECO:0000313" key="9">
    <source>
        <dbReference type="EMBL" id="MFC5461183.1"/>
    </source>
</evidence>
<keyword evidence="1" id="KW-0813">Transport</keyword>
<organism evidence="9 10">
    <name type="scientific">Massilia niabensis</name>
    <dbReference type="NCBI Taxonomy" id="544910"/>
    <lineage>
        <taxon>Bacteria</taxon>
        <taxon>Pseudomonadati</taxon>
        <taxon>Pseudomonadota</taxon>
        <taxon>Betaproteobacteria</taxon>
        <taxon>Burkholderiales</taxon>
        <taxon>Oxalobacteraceae</taxon>
        <taxon>Telluria group</taxon>
        <taxon>Massilia</taxon>
    </lineage>
</organism>
<dbReference type="Pfam" id="PF00034">
    <property type="entry name" value="Cytochrom_C"/>
    <property type="match status" value="1"/>
</dbReference>
<dbReference type="Gene3D" id="1.10.760.10">
    <property type="entry name" value="Cytochrome c-like domain"/>
    <property type="match status" value="1"/>
</dbReference>
<evidence type="ECO:0000259" key="8">
    <source>
        <dbReference type="PROSITE" id="PS51007"/>
    </source>
</evidence>
<name>A0ABW0L844_9BURK</name>
<dbReference type="PROSITE" id="PS51007">
    <property type="entry name" value="CYTC"/>
    <property type="match status" value="1"/>
</dbReference>
<dbReference type="PANTHER" id="PTHR33751:SF9">
    <property type="entry name" value="CYTOCHROME C4"/>
    <property type="match status" value="1"/>
</dbReference>
<evidence type="ECO:0000256" key="3">
    <source>
        <dbReference type="ARBA" id="ARBA00022723"/>
    </source>
</evidence>
<reference evidence="10" key="1">
    <citation type="journal article" date="2019" name="Int. J. Syst. Evol. Microbiol.">
        <title>The Global Catalogue of Microorganisms (GCM) 10K type strain sequencing project: providing services to taxonomists for standard genome sequencing and annotation.</title>
        <authorList>
            <consortium name="The Broad Institute Genomics Platform"/>
            <consortium name="The Broad Institute Genome Sequencing Center for Infectious Disease"/>
            <person name="Wu L."/>
            <person name="Ma J."/>
        </authorList>
    </citation>
    <scope>NUCLEOTIDE SEQUENCE [LARGE SCALE GENOMIC DNA]</scope>
    <source>
        <strain evidence="10">KACC 12649</strain>
    </source>
</reference>
<keyword evidence="10" id="KW-1185">Reference proteome</keyword>
<dbReference type="PANTHER" id="PTHR33751">
    <property type="entry name" value="CBB3-TYPE CYTOCHROME C OXIDASE SUBUNIT FIXP"/>
    <property type="match status" value="1"/>
</dbReference>
<dbReference type="InterPro" id="IPR050597">
    <property type="entry name" value="Cytochrome_c_Oxidase_Subunit"/>
</dbReference>
<dbReference type="RefSeq" id="WP_379784622.1">
    <property type="nucleotide sequence ID" value="NZ_JBHSMU010000015.1"/>
</dbReference>
<evidence type="ECO:0000256" key="4">
    <source>
        <dbReference type="ARBA" id="ARBA00022982"/>
    </source>
</evidence>
<feature type="signal peptide" evidence="7">
    <location>
        <begin position="1"/>
        <end position="23"/>
    </location>
</feature>
<dbReference type="EMBL" id="JBHSMU010000015">
    <property type="protein sequence ID" value="MFC5461183.1"/>
    <property type="molecule type" value="Genomic_DNA"/>
</dbReference>
<proteinExistence type="predicted"/>
<dbReference type="SUPFAM" id="SSF46626">
    <property type="entry name" value="Cytochrome c"/>
    <property type="match status" value="1"/>
</dbReference>
<protein>
    <submittedName>
        <fullName evidence="9">C-type cytochrome</fullName>
    </submittedName>
</protein>